<dbReference type="AlphaFoldDB" id="B9TKZ5"/>
<dbReference type="InParanoid" id="B9TKZ5"/>
<gene>
    <name evidence="2" type="ORF">RCOM_1907110</name>
</gene>
<dbReference type="EMBL" id="EQ985923">
    <property type="protein sequence ID" value="EEF23469.1"/>
    <property type="molecule type" value="Genomic_DNA"/>
</dbReference>
<feature type="compositionally biased region" description="Pro residues" evidence="1">
    <location>
        <begin position="44"/>
        <end position="64"/>
    </location>
</feature>
<keyword evidence="3" id="KW-1185">Reference proteome</keyword>
<evidence type="ECO:0000313" key="2">
    <source>
        <dbReference type="EMBL" id="EEF23469.1"/>
    </source>
</evidence>
<feature type="region of interest" description="Disordered" evidence="1">
    <location>
        <begin position="1"/>
        <end position="64"/>
    </location>
</feature>
<name>B9TKZ5_RICCO</name>
<feature type="compositionally biased region" description="Low complexity" evidence="1">
    <location>
        <begin position="21"/>
        <end position="31"/>
    </location>
</feature>
<dbReference type="Proteomes" id="UP000008311">
    <property type="component" value="Unassembled WGS sequence"/>
</dbReference>
<evidence type="ECO:0000313" key="3">
    <source>
        <dbReference type="Proteomes" id="UP000008311"/>
    </source>
</evidence>
<reference evidence="3" key="1">
    <citation type="journal article" date="2010" name="Nat. Biotechnol.">
        <title>Draft genome sequence of the oilseed species Ricinus communis.</title>
        <authorList>
            <person name="Chan A.P."/>
            <person name="Crabtree J."/>
            <person name="Zhao Q."/>
            <person name="Lorenzi H."/>
            <person name="Orvis J."/>
            <person name="Puiu D."/>
            <person name="Melake-Berhan A."/>
            <person name="Jones K.M."/>
            <person name="Redman J."/>
            <person name="Chen G."/>
            <person name="Cahoon E.B."/>
            <person name="Gedil M."/>
            <person name="Stanke M."/>
            <person name="Haas B.J."/>
            <person name="Wortman J.R."/>
            <person name="Fraser-Liggett C.M."/>
            <person name="Ravel J."/>
            <person name="Rabinowicz P.D."/>
        </authorList>
    </citation>
    <scope>NUCLEOTIDE SEQUENCE [LARGE SCALE GENOMIC DNA]</scope>
    <source>
        <strain evidence="3">cv. Hale</strain>
    </source>
</reference>
<feature type="non-terminal residue" evidence="2">
    <location>
        <position position="1"/>
    </location>
</feature>
<evidence type="ECO:0000256" key="1">
    <source>
        <dbReference type="SAM" id="MobiDB-lite"/>
    </source>
</evidence>
<organism evidence="2 3">
    <name type="scientific">Ricinus communis</name>
    <name type="common">Castor bean</name>
    <dbReference type="NCBI Taxonomy" id="3988"/>
    <lineage>
        <taxon>Eukaryota</taxon>
        <taxon>Viridiplantae</taxon>
        <taxon>Streptophyta</taxon>
        <taxon>Embryophyta</taxon>
        <taxon>Tracheophyta</taxon>
        <taxon>Spermatophyta</taxon>
        <taxon>Magnoliopsida</taxon>
        <taxon>eudicotyledons</taxon>
        <taxon>Gunneridae</taxon>
        <taxon>Pentapetalae</taxon>
        <taxon>rosids</taxon>
        <taxon>fabids</taxon>
        <taxon>Malpighiales</taxon>
        <taxon>Euphorbiaceae</taxon>
        <taxon>Acalyphoideae</taxon>
        <taxon>Acalypheae</taxon>
        <taxon>Ricinus</taxon>
    </lineage>
</organism>
<protein>
    <submittedName>
        <fullName evidence="2">Uncharacterized protein</fullName>
    </submittedName>
</protein>
<sequence length="64" mass="6868">GPIANVSRRPGRRPPERRRSPSSGPAGGPSRTPCYLHLPRTRTHPPPGQNPSPSMPPPIAAYKP</sequence>
<accession>B9TKZ5</accession>
<proteinExistence type="predicted"/>
<feature type="non-terminal residue" evidence="2">
    <location>
        <position position="64"/>
    </location>
</feature>